<keyword evidence="4" id="KW-1003">Cell membrane</keyword>
<dbReference type="Pfam" id="PF05525">
    <property type="entry name" value="Branch_AA_trans"/>
    <property type="match status" value="1"/>
</dbReference>
<dbReference type="PANTHER" id="PTHR30588:SF0">
    <property type="entry name" value="BRANCHED-CHAIN AMINO ACID PERMEASE BRNQ"/>
    <property type="match status" value="1"/>
</dbReference>
<comment type="subcellular location">
    <subcellularLocation>
        <location evidence="1 9">Cell membrane</location>
        <topology evidence="1 9">Multi-pass membrane protein</topology>
    </subcellularLocation>
</comment>
<dbReference type="EMBL" id="LNQL01000001">
    <property type="protein sequence ID" value="KSU50494.1"/>
    <property type="molecule type" value="Genomic_DNA"/>
</dbReference>
<organism evidence="10 11">
    <name type="scientific">Exiguobacterium indicum</name>
    <dbReference type="NCBI Taxonomy" id="296995"/>
    <lineage>
        <taxon>Bacteria</taxon>
        <taxon>Bacillati</taxon>
        <taxon>Bacillota</taxon>
        <taxon>Bacilli</taxon>
        <taxon>Bacillales</taxon>
        <taxon>Bacillales Family XII. Incertae Sedis</taxon>
        <taxon>Exiguobacterium</taxon>
    </lineage>
</organism>
<evidence type="ECO:0000256" key="1">
    <source>
        <dbReference type="ARBA" id="ARBA00004651"/>
    </source>
</evidence>
<dbReference type="GO" id="GO:0015190">
    <property type="term" value="F:L-leucine transmembrane transporter activity"/>
    <property type="evidence" value="ECO:0007669"/>
    <property type="project" value="TreeGrafter"/>
</dbReference>
<keyword evidence="8 9" id="KW-0472">Membrane</keyword>
<dbReference type="NCBIfam" id="TIGR00796">
    <property type="entry name" value="livcs"/>
    <property type="match status" value="1"/>
</dbReference>
<feature type="transmembrane region" description="Helical" evidence="9">
    <location>
        <begin position="231"/>
        <end position="249"/>
    </location>
</feature>
<keyword evidence="5 9" id="KW-0812">Transmembrane</keyword>
<reference evidence="10 11" key="1">
    <citation type="journal article" date="2015" name="Int. J. Syst. Evol. Microbiol.">
        <title>Exiguobacterium enclense sp. nov., isolated from sediment.</title>
        <authorList>
            <person name="Dastager S.G."/>
            <person name="Mawlankar R."/>
            <person name="Sonalkar V.V."/>
            <person name="Thorat M.N."/>
            <person name="Mual P."/>
            <person name="Verma A."/>
            <person name="Krishnamurthi S."/>
            <person name="Tang S.K."/>
            <person name="Li W.J."/>
        </authorList>
    </citation>
    <scope>NUCLEOTIDE SEQUENCE [LARGE SCALE GENOMIC DNA]</scope>
    <source>
        <strain evidence="10 11">NIO-1109</strain>
    </source>
</reference>
<sequence length="441" mass="46706">MFKTKDTFALGFMIFALFFGAGNLIFPPELGALAGSQFLPAILGFIVTGVGLPLLGLLAVASIGGGIKTLAAPLPRFVGAALTFALYVAIGPFFGIPRTSVVTYELGVVPFLGAPSQMTLIISSSLFFLATLYLVLRPGKLLEIIGRFITPLLLIALAALSISSIISPLSGVASPNEAYETTGQAFIQGFLQGYLTLDALGALVFGVVVLHTLKSRGVHERKAQFKVVTRAGIIAATALTLVYVGLGMIGRNTFATIGKVDGPALLQHYANTAFGSIGLAVLGLAILLACLTTSVGLVTAFAEYMMTISNRVSLKAASIFTTALGLTVSIVGLQTLLSIAVPVLMFLYPIVIVLIALTFMRHLFRRKSVVYQSTLGVTIFFSFCSALNQLSLFPGNLKTFYQSLPLVDQSLEWLFPTLIAFGISSWFGHVSSASITQKRAS</sequence>
<accession>A0A0V8GJP3</accession>
<dbReference type="GO" id="GO:0015188">
    <property type="term" value="F:L-isoleucine transmembrane transporter activity"/>
    <property type="evidence" value="ECO:0007669"/>
    <property type="project" value="TreeGrafter"/>
</dbReference>
<evidence type="ECO:0000256" key="7">
    <source>
        <dbReference type="ARBA" id="ARBA00022989"/>
    </source>
</evidence>
<comment type="function">
    <text evidence="9">Component of the transport system for branched-chain amino acids.</text>
</comment>
<dbReference type="GO" id="GO:0005886">
    <property type="term" value="C:plasma membrane"/>
    <property type="evidence" value="ECO:0007669"/>
    <property type="project" value="UniProtKB-SubCell"/>
</dbReference>
<dbReference type="RefSeq" id="WP_058264772.1">
    <property type="nucleotide sequence ID" value="NZ_FMYN01000001.1"/>
</dbReference>
<dbReference type="PANTHER" id="PTHR30588">
    <property type="entry name" value="BRANCHED-CHAIN AMINO ACID TRANSPORT SYSTEM 2 CARRIER PROTEIN"/>
    <property type="match status" value="1"/>
</dbReference>
<evidence type="ECO:0000256" key="3">
    <source>
        <dbReference type="ARBA" id="ARBA00022448"/>
    </source>
</evidence>
<keyword evidence="3 9" id="KW-0813">Transport</keyword>
<gene>
    <name evidence="10" type="ORF">AS033_03690</name>
</gene>
<name>A0A0V8GJP3_9BACL</name>
<evidence type="ECO:0000256" key="9">
    <source>
        <dbReference type="RuleBase" id="RU362122"/>
    </source>
</evidence>
<feature type="transmembrane region" description="Helical" evidence="9">
    <location>
        <begin position="369"/>
        <end position="393"/>
    </location>
</feature>
<feature type="transmembrane region" description="Helical" evidence="9">
    <location>
        <begin position="38"/>
        <end position="65"/>
    </location>
</feature>
<evidence type="ECO:0000256" key="6">
    <source>
        <dbReference type="ARBA" id="ARBA00022970"/>
    </source>
</evidence>
<evidence type="ECO:0000313" key="11">
    <source>
        <dbReference type="Proteomes" id="UP000053797"/>
    </source>
</evidence>
<dbReference type="Proteomes" id="UP000053797">
    <property type="component" value="Unassembled WGS sequence"/>
</dbReference>
<dbReference type="AlphaFoldDB" id="A0A0V8GJP3"/>
<evidence type="ECO:0000313" key="10">
    <source>
        <dbReference type="EMBL" id="KSU50494.1"/>
    </source>
</evidence>
<proteinExistence type="inferred from homology"/>
<comment type="caution">
    <text evidence="10">The sequence shown here is derived from an EMBL/GenBank/DDBJ whole genome shotgun (WGS) entry which is preliminary data.</text>
</comment>
<feature type="transmembrane region" description="Helical" evidence="9">
    <location>
        <begin position="269"/>
        <end position="302"/>
    </location>
</feature>
<feature type="transmembrane region" description="Helical" evidence="9">
    <location>
        <begin position="116"/>
        <end position="136"/>
    </location>
</feature>
<dbReference type="GO" id="GO:0015820">
    <property type="term" value="P:L-leucine transport"/>
    <property type="evidence" value="ECO:0007669"/>
    <property type="project" value="TreeGrafter"/>
</dbReference>
<feature type="transmembrane region" description="Helical" evidence="9">
    <location>
        <begin position="413"/>
        <end position="435"/>
    </location>
</feature>
<dbReference type="OrthoDB" id="9783920at2"/>
<evidence type="ECO:0000256" key="2">
    <source>
        <dbReference type="ARBA" id="ARBA00008540"/>
    </source>
</evidence>
<dbReference type="GO" id="GO:0015818">
    <property type="term" value="P:isoleucine transport"/>
    <property type="evidence" value="ECO:0007669"/>
    <property type="project" value="TreeGrafter"/>
</dbReference>
<feature type="transmembrane region" description="Helical" evidence="9">
    <location>
        <begin position="339"/>
        <end position="357"/>
    </location>
</feature>
<feature type="transmembrane region" description="Helical" evidence="9">
    <location>
        <begin position="148"/>
        <end position="166"/>
    </location>
</feature>
<keyword evidence="6 9" id="KW-0029">Amino-acid transport</keyword>
<feature type="transmembrane region" description="Helical" evidence="9">
    <location>
        <begin position="7"/>
        <end position="26"/>
    </location>
</feature>
<dbReference type="InterPro" id="IPR004685">
    <property type="entry name" value="Brnchd-chn_aa_trnsp_Livcs"/>
</dbReference>
<evidence type="ECO:0000256" key="5">
    <source>
        <dbReference type="ARBA" id="ARBA00022692"/>
    </source>
</evidence>
<evidence type="ECO:0000256" key="8">
    <source>
        <dbReference type="ARBA" id="ARBA00023136"/>
    </source>
</evidence>
<keyword evidence="7 9" id="KW-1133">Transmembrane helix</keyword>
<evidence type="ECO:0000256" key="4">
    <source>
        <dbReference type="ARBA" id="ARBA00022475"/>
    </source>
</evidence>
<comment type="similarity">
    <text evidence="2 9">Belongs to the branched chain amino acid transporter family.</text>
</comment>
<feature type="transmembrane region" description="Helical" evidence="9">
    <location>
        <begin position="314"/>
        <end position="333"/>
    </location>
</feature>
<feature type="transmembrane region" description="Helical" evidence="9">
    <location>
        <begin position="77"/>
        <end position="96"/>
    </location>
</feature>
<feature type="transmembrane region" description="Helical" evidence="9">
    <location>
        <begin position="186"/>
        <end position="210"/>
    </location>
</feature>
<dbReference type="GO" id="GO:0005304">
    <property type="term" value="F:L-valine transmembrane transporter activity"/>
    <property type="evidence" value="ECO:0007669"/>
    <property type="project" value="TreeGrafter"/>
</dbReference>
<protein>
    <recommendedName>
        <fullName evidence="9">Branched-chain amino acid transport system carrier protein</fullName>
    </recommendedName>
</protein>